<evidence type="ECO:0000256" key="1">
    <source>
        <dbReference type="ARBA" id="ARBA00023604"/>
    </source>
</evidence>
<name>A0AAD5V923_9APHY</name>
<keyword evidence="3" id="KW-1185">Reference proteome</keyword>
<dbReference type="GO" id="GO:0016491">
    <property type="term" value="F:oxidoreductase activity"/>
    <property type="evidence" value="ECO:0007669"/>
    <property type="project" value="InterPro"/>
</dbReference>
<reference evidence="2" key="1">
    <citation type="submission" date="2022-07" db="EMBL/GenBank/DDBJ databases">
        <title>Genome Sequence of Physisporinus lineatus.</title>
        <authorList>
            <person name="Buettner E."/>
        </authorList>
    </citation>
    <scope>NUCLEOTIDE SEQUENCE</scope>
    <source>
        <strain evidence="2">VT162</strain>
    </source>
</reference>
<accession>A0AAD5V923</accession>
<protein>
    <recommendedName>
        <fullName evidence="4">Methyltransferase</fullName>
    </recommendedName>
</protein>
<dbReference type="EMBL" id="JANAWD010000050">
    <property type="protein sequence ID" value="KAJ3489214.1"/>
    <property type="molecule type" value="Genomic_DNA"/>
</dbReference>
<proteinExistence type="inferred from homology"/>
<comment type="caution">
    <text evidence="2">The sequence shown here is derived from an EMBL/GenBank/DDBJ whole genome shotgun (WGS) entry which is preliminary data.</text>
</comment>
<evidence type="ECO:0000313" key="3">
    <source>
        <dbReference type="Proteomes" id="UP001212997"/>
    </source>
</evidence>
<dbReference type="Proteomes" id="UP001212997">
    <property type="component" value="Unassembled WGS sequence"/>
</dbReference>
<dbReference type="InterPro" id="IPR044053">
    <property type="entry name" value="AsaB-like"/>
</dbReference>
<comment type="similarity">
    <text evidence="1">Belongs to the asaB hydroxylase/desaturase family.</text>
</comment>
<dbReference type="PANTHER" id="PTHR34598">
    <property type="entry name" value="BLL6449 PROTEIN"/>
    <property type="match status" value="1"/>
</dbReference>
<dbReference type="NCBIfam" id="NF041278">
    <property type="entry name" value="CmcJ_NvfI_EfuI"/>
    <property type="match status" value="1"/>
</dbReference>
<dbReference type="AlphaFoldDB" id="A0AAD5V923"/>
<gene>
    <name evidence="2" type="ORF">NLI96_g2273</name>
</gene>
<organism evidence="2 3">
    <name type="scientific">Meripilus lineatus</name>
    <dbReference type="NCBI Taxonomy" id="2056292"/>
    <lineage>
        <taxon>Eukaryota</taxon>
        <taxon>Fungi</taxon>
        <taxon>Dikarya</taxon>
        <taxon>Basidiomycota</taxon>
        <taxon>Agaricomycotina</taxon>
        <taxon>Agaricomycetes</taxon>
        <taxon>Polyporales</taxon>
        <taxon>Meripilaceae</taxon>
        <taxon>Meripilus</taxon>
    </lineage>
</organism>
<dbReference type="PANTHER" id="PTHR34598:SF3">
    <property type="entry name" value="OXIDOREDUCTASE AN1597"/>
    <property type="match status" value="1"/>
</dbReference>
<sequence>MATAAVLTPHDVNTTLNYYTPIGEEAPFTYVFEPPEGIEKHNLGNETHPAVVHDARGRESDFNLDNSGFQFVKHTSSEKMFLDEDQITSVYYKEVEELLKKQTGAKRVFIFDHTIRRNPNDPGLGIKASSTNPIRGPVRSKERVHIDQTFDASVARVHRHLGPEAPRLLKSRVRLINVWRPIGHPVAHKPLAVSDWRHLDTKNDLVPVRFIYPDRVGGTFSVKYNPQHKWYYLSNQTPEEVILIKCYDSEEDRARLTPHTAFLDATSPKEAPHRESIEIRALVFDAE</sequence>
<evidence type="ECO:0008006" key="4">
    <source>
        <dbReference type="Google" id="ProtNLM"/>
    </source>
</evidence>
<evidence type="ECO:0000313" key="2">
    <source>
        <dbReference type="EMBL" id="KAJ3489214.1"/>
    </source>
</evidence>